<dbReference type="PANTHER" id="PTHR11552">
    <property type="entry name" value="GLUCOSE-METHANOL-CHOLINE GMC OXIDOREDUCTASE"/>
    <property type="match status" value="1"/>
</dbReference>
<organism evidence="7 8">
    <name type="scientific">Monilinia fructigena</name>
    <dbReference type="NCBI Taxonomy" id="38457"/>
    <lineage>
        <taxon>Eukaryota</taxon>
        <taxon>Fungi</taxon>
        <taxon>Dikarya</taxon>
        <taxon>Ascomycota</taxon>
        <taxon>Pezizomycotina</taxon>
        <taxon>Leotiomycetes</taxon>
        <taxon>Helotiales</taxon>
        <taxon>Sclerotiniaceae</taxon>
        <taxon>Monilinia</taxon>
    </lineage>
</organism>
<dbReference type="GO" id="GO:0016614">
    <property type="term" value="F:oxidoreductase activity, acting on CH-OH group of donors"/>
    <property type="evidence" value="ECO:0007669"/>
    <property type="project" value="InterPro"/>
</dbReference>
<evidence type="ECO:0000313" key="8">
    <source>
        <dbReference type="Proteomes" id="UP000249056"/>
    </source>
</evidence>
<proteinExistence type="inferred from homology"/>
<dbReference type="PANTHER" id="PTHR11552:SF115">
    <property type="entry name" value="DEHYDROGENASE XPTC-RELATED"/>
    <property type="match status" value="1"/>
</dbReference>
<feature type="domain" description="Glucose-methanol-choline oxidoreductase N-terminal" evidence="6">
    <location>
        <begin position="2"/>
        <end position="52"/>
    </location>
</feature>
<dbReference type="InterPro" id="IPR027424">
    <property type="entry name" value="Glucose_Oxidase_domain_2"/>
</dbReference>
<comment type="cofactor">
    <cofactor evidence="1">
        <name>FAD</name>
        <dbReference type="ChEBI" id="CHEBI:57692"/>
    </cofactor>
</comment>
<sequence length="280" mass="31047">MVIGGSSAINGMVFMRGNVAEYDHWEELGNLGWNWDGLFPYFKNSEHFTPAHEKEVEEWEIEYDDKAHGERGFVENGYPNFVWPSTRNFLNAFLELGVSYLKDSLSGLNTGGVGENYQDHLLFVTFGPAPDVEVQYGNLSTNVTWASEMRKLYDEKREGPFTTTSANVFSFLPLAKILNGTSSDYIESLPPLLQSINSSQYLPPSTPASVLAGYKLQHKILTSNLLATDTAHMEMIVGDSIIAPALQLPLSRGCVSISSTSAFDPPLLNLNYLSHPIDLL</sequence>
<dbReference type="GO" id="GO:0044550">
    <property type="term" value="P:secondary metabolite biosynthetic process"/>
    <property type="evidence" value="ECO:0007669"/>
    <property type="project" value="TreeGrafter"/>
</dbReference>
<dbReference type="Gene3D" id="4.10.450.10">
    <property type="entry name" value="Glucose Oxidase, domain 2"/>
    <property type="match status" value="1"/>
</dbReference>
<dbReference type="AlphaFoldDB" id="A0A395JDD6"/>
<comment type="caution">
    <text evidence="7">The sequence shown here is derived from an EMBL/GenBank/DDBJ whole genome shotgun (WGS) entry which is preliminary data.</text>
</comment>
<dbReference type="Gene3D" id="3.30.560.10">
    <property type="entry name" value="Glucose Oxidase, domain 3"/>
    <property type="match status" value="2"/>
</dbReference>
<dbReference type="SUPFAM" id="SSF54373">
    <property type="entry name" value="FAD-linked reductases, C-terminal domain"/>
    <property type="match status" value="1"/>
</dbReference>
<dbReference type="InterPro" id="IPR000172">
    <property type="entry name" value="GMC_OxRdtase_N"/>
</dbReference>
<evidence type="ECO:0000259" key="6">
    <source>
        <dbReference type="Pfam" id="PF00732"/>
    </source>
</evidence>
<dbReference type="Pfam" id="PF00732">
    <property type="entry name" value="GMC_oxred_N"/>
    <property type="match status" value="1"/>
</dbReference>
<keyword evidence="3" id="KW-0285">Flavoprotein</keyword>
<comment type="similarity">
    <text evidence="2">Belongs to the GMC oxidoreductase family.</text>
</comment>
<evidence type="ECO:0000256" key="4">
    <source>
        <dbReference type="ARBA" id="ARBA00022827"/>
    </source>
</evidence>
<accession>A0A395JDD6</accession>
<evidence type="ECO:0000256" key="3">
    <source>
        <dbReference type="ARBA" id="ARBA00022630"/>
    </source>
</evidence>
<dbReference type="OrthoDB" id="269227at2759"/>
<reference evidence="7 8" key="1">
    <citation type="submission" date="2018-06" db="EMBL/GenBank/DDBJ databases">
        <title>Genome Sequence of the Brown Rot Fungal Pathogen Monilinia fructigena.</title>
        <authorList>
            <person name="Landi L."/>
            <person name="De Miccolis Angelini R.M."/>
            <person name="Pollastro S."/>
            <person name="Abate D."/>
            <person name="Faretra F."/>
            <person name="Romanazzi G."/>
        </authorList>
    </citation>
    <scope>NUCLEOTIDE SEQUENCE [LARGE SCALE GENOMIC DNA]</scope>
    <source>
        <strain evidence="7 8">Mfrg269</strain>
    </source>
</reference>
<dbReference type="EMBL" id="QKRW01000001">
    <property type="protein sequence ID" value="RAL68749.1"/>
    <property type="molecule type" value="Genomic_DNA"/>
</dbReference>
<evidence type="ECO:0000256" key="2">
    <source>
        <dbReference type="ARBA" id="ARBA00010790"/>
    </source>
</evidence>
<gene>
    <name evidence="7" type="ORF">DID88_007444</name>
</gene>
<name>A0A395JDD6_9HELO</name>
<dbReference type="GO" id="GO:0050660">
    <property type="term" value="F:flavin adenine dinucleotide binding"/>
    <property type="evidence" value="ECO:0007669"/>
    <property type="project" value="InterPro"/>
</dbReference>
<dbReference type="SUPFAM" id="SSF51905">
    <property type="entry name" value="FAD/NAD(P)-binding domain"/>
    <property type="match status" value="1"/>
</dbReference>
<evidence type="ECO:0000256" key="5">
    <source>
        <dbReference type="ARBA" id="ARBA00023002"/>
    </source>
</evidence>
<dbReference type="InterPro" id="IPR012132">
    <property type="entry name" value="GMC_OxRdtase"/>
</dbReference>
<evidence type="ECO:0000313" key="7">
    <source>
        <dbReference type="EMBL" id="RAL68749.1"/>
    </source>
</evidence>
<evidence type="ECO:0000256" key="1">
    <source>
        <dbReference type="ARBA" id="ARBA00001974"/>
    </source>
</evidence>
<dbReference type="Proteomes" id="UP000249056">
    <property type="component" value="Unassembled WGS sequence"/>
</dbReference>
<keyword evidence="4" id="KW-0274">FAD</keyword>
<dbReference type="InterPro" id="IPR036188">
    <property type="entry name" value="FAD/NAD-bd_sf"/>
</dbReference>
<keyword evidence="5" id="KW-0560">Oxidoreductase</keyword>
<protein>
    <recommendedName>
        <fullName evidence="6">Glucose-methanol-choline oxidoreductase N-terminal domain-containing protein</fullName>
    </recommendedName>
</protein>
<keyword evidence="8" id="KW-1185">Reference proteome</keyword>